<dbReference type="EMBL" id="JACIFZ010000005">
    <property type="protein sequence ID" value="MBB4223608.1"/>
    <property type="molecule type" value="Genomic_DNA"/>
</dbReference>
<feature type="transmembrane region" description="Helical" evidence="1">
    <location>
        <begin position="26"/>
        <end position="51"/>
    </location>
</feature>
<organism evidence="3 4">
    <name type="scientific">Variovorax guangxiensis</name>
    <dbReference type="NCBI Taxonomy" id="1775474"/>
    <lineage>
        <taxon>Bacteria</taxon>
        <taxon>Pseudomonadati</taxon>
        <taxon>Pseudomonadota</taxon>
        <taxon>Betaproteobacteria</taxon>
        <taxon>Burkholderiales</taxon>
        <taxon>Comamonadaceae</taxon>
        <taxon>Variovorax</taxon>
    </lineage>
</organism>
<dbReference type="AlphaFoldDB" id="A0A840G400"/>
<keyword evidence="1" id="KW-1133">Transmembrane helix</keyword>
<proteinExistence type="predicted"/>
<accession>A0A840G400</accession>
<evidence type="ECO:0000256" key="1">
    <source>
        <dbReference type="SAM" id="Phobius"/>
    </source>
</evidence>
<dbReference type="RefSeq" id="WP_184640777.1">
    <property type="nucleotide sequence ID" value="NZ_JACIFZ010000005.1"/>
</dbReference>
<evidence type="ECO:0000313" key="4">
    <source>
        <dbReference type="Proteomes" id="UP000524450"/>
    </source>
</evidence>
<protein>
    <submittedName>
        <fullName evidence="3">Putative membrane protein</fullName>
    </submittedName>
</protein>
<evidence type="ECO:0000259" key="2">
    <source>
        <dbReference type="Pfam" id="PF09977"/>
    </source>
</evidence>
<evidence type="ECO:0000313" key="3">
    <source>
        <dbReference type="EMBL" id="MBB4223608.1"/>
    </source>
</evidence>
<keyword evidence="1" id="KW-0812">Transmembrane</keyword>
<dbReference type="InterPro" id="IPR018705">
    <property type="entry name" value="DUF2134_membrane"/>
</dbReference>
<dbReference type="Proteomes" id="UP000524450">
    <property type="component" value="Unassembled WGS sequence"/>
</dbReference>
<comment type="caution">
    <text evidence="3">The sequence shown here is derived from an EMBL/GenBank/DDBJ whole genome shotgun (WGS) entry which is preliminary data.</text>
</comment>
<dbReference type="Pfam" id="PF09977">
    <property type="entry name" value="Tad_C"/>
    <property type="match status" value="1"/>
</dbReference>
<sequence>MNTRSGIRHRAVSVISRSRRRSAGSILINTAIALSLIVITLIGTELGYLFYLKRELQKTADLAALAGAQGLGVNNCAAATNAAVTNAAQNMPVGLAPLAAESVVCGRWDPALKPTSPHFGPPDSGQKFNAVRVTISRTPQLLLAGIPGNQPRPITVDAMAAQQNPRANLSIRTTLATIDSTQSPLLNAILGGFLGGGLNIDAVGWNGVLNTNVKLLTFIDQLGINLGIGVGKYDQVLSTNVSVGTLIQAMIDALQRSGNTAQVVIDALNAVKVTATAAAAQPLLKLGDLLGVQTGTDAAALNTDIQLFQLLQGVVQAANAKNGLTATASLPLSGLATITTNVKVIEPPQLSATGNPALAKLNPTGPDQIYVRTAQVRTLISIDLPALSGITSLVNALTNALAPVTDLLNNLLSLNLFTGLQNILGCTLGCTRNVTDLKILPAPVRLDISLDAGGAASRVTDFSCTSGATSLTAQTTTSAATLRVGSLGATAAAAKANAFSSSAPPPVNPVPVIDIGSQSCQLGLLGIGVVSCDSSTRKAYYGGGLGLKADVPVASSTQSQFFANPPTLDQPPTYLAIVTQNIVNSVSDTLKALNLLIPIPPTAPGGGLSSVLSGLTNTLSSVINILTSVVSGVLSPLLDPLVNTLLSNVLGVNLAQAEVGGRLSCSSGAELVY</sequence>
<keyword evidence="1" id="KW-0472">Membrane</keyword>
<name>A0A840G400_9BURK</name>
<gene>
    <name evidence="3" type="ORF">GGD71_004394</name>
</gene>
<feature type="domain" description="DUF2134" evidence="2">
    <location>
        <begin position="67"/>
        <end position="160"/>
    </location>
</feature>
<reference evidence="3 4" key="1">
    <citation type="submission" date="2020-08" db="EMBL/GenBank/DDBJ databases">
        <title>Genomic Encyclopedia of Type Strains, Phase IV (KMG-V): Genome sequencing to study the core and pangenomes of soil and plant-associated prokaryotes.</title>
        <authorList>
            <person name="Whitman W."/>
        </authorList>
    </citation>
    <scope>NUCLEOTIDE SEQUENCE [LARGE SCALE GENOMIC DNA]</scope>
    <source>
        <strain evidence="3 4">34/80</strain>
    </source>
</reference>